<evidence type="ECO:0000256" key="3">
    <source>
        <dbReference type="SAM" id="SignalP"/>
    </source>
</evidence>
<dbReference type="PROSITE" id="PS51733">
    <property type="entry name" value="BPL_LPL_CATALYTIC"/>
    <property type="match status" value="1"/>
</dbReference>
<dbReference type="InterPro" id="IPR003646">
    <property type="entry name" value="SH3-like_bac-type"/>
</dbReference>
<dbReference type="CDD" id="cd16442">
    <property type="entry name" value="BPL"/>
    <property type="match status" value="1"/>
</dbReference>
<dbReference type="InterPro" id="IPR004408">
    <property type="entry name" value="Biotin_CoA_COase_ligase"/>
</dbReference>
<sequence length="748" mass="81689">METALCIFMLFLAGVSANITGQHVTTGECVCVAGTNVNARTSASLSASVGAVLNTGDCFKIHGGILTHDGYTWYQLSHVSGTQNLWVAGTLLNKAAASSCSGGSSGSCTATAKSLACQLLQMHNSGKVHLWDRHPSGVHDNAYALNNIRDTCNGHQASRSHYTCSECRSPGAPGGHVCLSETLLRYLVDLGTHGYIHINEIAGACHSCHSYHYRGTAVDIDPGSRKHELISKCSSMGGWPNDEINHIHFVFFDITAMQNFSCEEFTGLLRSSFAGRKIIYKDVTDTTMDDAKLGGLQGDPQGTIYISEIQNKARGTKDHKWVALNRGNLYLSMVIHLPPPIPHKSNVQTYLERYDLEVVGALALICTLHEMSIPGACLKWPNDVWVKGHKIAGFLAEHGGPLPGSKEDKHLFVLGMGINVNSDMRRNPDLIGIATSIRCENGGVVTSRETVLAEVCNKLEFYLGLSHEDLFREASKFLLFRAKQKVRVQPVLGGKMFSATVEELQEDWCIIVRDTNGQQVRCYSHDHSLRPMPSSAIYVYSGRMADSWKARLILNSLKSVVDTSQFFVDALNDEKLAEGIWQKDAVLMVIGELNPKESKTVENFAPIQKFIASGGSVLLIKNKTEQIFPNIVVPAQPLEQSGPLSEVYFCDKNFTALTTGSALTFNPDAKSEVIGQYNSHDSGSPSAVLVKVGAGKCAVLGFNIEITYNDVDTVSNLTEIDKISDSLSKTIVTRDDYLNYVISFLIKQ</sequence>
<evidence type="ECO:0000313" key="5">
    <source>
        <dbReference type="EnsemblMetazoa" id="G4393.2:cds"/>
    </source>
</evidence>
<dbReference type="EnsemblMetazoa" id="G4393.2">
    <property type="protein sequence ID" value="G4393.2:cds"/>
    <property type="gene ID" value="G4393"/>
</dbReference>
<evidence type="ECO:0000313" key="6">
    <source>
        <dbReference type="Proteomes" id="UP000005408"/>
    </source>
</evidence>
<dbReference type="Pfam" id="PF03099">
    <property type="entry name" value="BPL_LplA_LipB"/>
    <property type="match status" value="1"/>
</dbReference>
<comment type="similarity">
    <text evidence="1">Belongs to the biotin--protein ligase family.</text>
</comment>
<evidence type="ECO:0000259" key="4">
    <source>
        <dbReference type="PROSITE" id="PS51733"/>
    </source>
</evidence>
<protein>
    <recommendedName>
        <fullName evidence="4">BPL/LPL catalytic domain-containing protein</fullName>
    </recommendedName>
</protein>
<dbReference type="Proteomes" id="UP000005408">
    <property type="component" value="Unassembled WGS sequence"/>
</dbReference>
<evidence type="ECO:0000256" key="1">
    <source>
        <dbReference type="ARBA" id="ARBA00009934"/>
    </source>
</evidence>
<feature type="signal peptide" evidence="3">
    <location>
        <begin position="1"/>
        <end position="17"/>
    </location>
</feature>
<keyword evidence="2" id="KW-0436">Ligase</keyword>
<accession>A0A8W8N9B5</accession>
<reference evidence="5" key="1">
    <citation type="submission" date="2022-08" db="UniProtKB">
        <authorList>
            <consortium name="EnsemblMetazoa"/>
        </authorList>
    </citation>
    <scope>IDENTIFICATION</scope>
    <source>
        <strain evidence="5">05x7-T-G4-1.051#20</strain>
    </source>
</reference>
<feature type="chain" id="PRO_5036505331" description="BPL/LPL catalytic domain-containing protein" evidence="3">
    <location>
        <begin position="18"/>
        <end position="748"/>
    </location>
</feature>
<dbReference type="Gene3D" id="2.30.30.40">
    <property type="entry name" value="SH3 Domains"/>
    <property type="match status" value="1"/>
</dbReference>
<keyword evidence="3" id="KW-0732">Signal</keyword>
<evidence type="ECO:0000256" key="2">
    <source>
        <dbReference type="ARBA" id="ARBA00022598"/>
    </source>
</evidence>
<dbReference type="SUPFAM" id="SSF55681">
    <property type="entry name" value="Class II aaRS and biotin synthetases"/>
    <property type="match status" value="1"/>
</dbReference>
<dbReference type="AlphaFoldDB" id="A0A8W8N9B5"/>
<organism evidence="5 6">
    <name type="scientific">Magallana gigas</name>
    <name type="common">Pacific oyster</name>
    <name type="synonym">Crassostrea gigas</name>
    <dbReference type="NCBI Taxonomy" id="29159"/>
    <lineage>
        <taxon>Eukaryota</taxon>
        <taxon>Metazoa</taxon>
        <taxon>Spiralia</taxon>
        <taxon>Lophotrochozoa</taxon>
        <taxon>Mollusca</taxon>
        <taxon>Bivalvia</taxon>
        <taxon>Autobranchia</taxon>
        <taxon>Pteriomorphia</taxon>
        <taxon>Ostreida</taxon>
        <taxon>Ostreoidea</taxon>
        <taxon>Ostreidae</taxon>
        <taxon>Magallana</taxon>
    </lineage>
</organism>
<name>A0A8W8N9B5_MAGGI</name>
<dbReference type="GO" id="GO:0005737">
    <property type="term" value="C:cytoplasm"/>
    <property type="evidence" value="ECO:0007669"/>
    <property type="project" value="TreeGrafter"/>
</dbReference>
<dbReference type="PANTHER" id="PTHR12835">
    <property type="entry name" value="BIOTIN PROTEIN LIGASE"/>
    <property type="match status" value="1"/>
</dbReference>
<dbReference type="SMART" id="SM00287">
    <property type="entry name" value="SH3b"/>
    <property type="match status" value="1"/>
</dbReference>
<keyword evidence="6" id="KW-1185">Reference proteome</keyword>
<dbReference type="GO" id="GO:0004077">
    <property type="term" value="F:biotin--[biotin carboxyl-carrier protein] ligase activity"/>
    <property type="evidence" value="ECO:0007669"/>
    <property type="project" value="InterPro"/>
</dbReference>
<dbReference type="InterPro" id="IPR004143">
    <property type="entry name" value="BPL_LPL_catalytic"/>
</dbReference>
<dbReference type="Gene3D" id="3.30.930.10">
    <property type="entry name" value="Bira Bifunctional Protein, Domain 2"/>
    <property type="match status" value="1"/>
</dbReference>
<dbReference type="InterPro" id="IPR045864">
    <property type="entry name" value="aa-tRNA-synth_II/BPL/LPL"/>
</dbReference>
<feature type="domain" description="BPL/LPL catalytic" evidence="4">
    <location>
        <begin position="263"/>
        <end position="467"/>
    </location>
</feature>
<dbReference type="PANTHER" id="PTHR12835:SF5">
    <property type="entry name" value="BIOTIN--PROTEIN LIGASE"/>
    <property type="match status" value="1"/>
</dbReference>
<proteinExistence type="inferred from homology"/>